<comment type="caution">
    <text evidence="9">The sequence shown here is derived from an EMBL/GenBank/DDBJ whole genome shotgun (WGS) entry which is preliminary data.</text>
</comment>
<reference evidence="9 10" key="1">
    <citation type="journal article" date="2021" name="Commun. Biol.">
        <title>The genome of Shorea leprosula (Dipterocarpaceae) highlights the ecological relevance of drought in aseasonal tropical rainforests.</title>
        <authorList>
            <person name="Ng K.K.S."/>
            <person name="Kobayashi M.J."/>
            <person name="Fawcett J.A."/>
            <person name="Hatakeyama M."/>
            <person name="Paape T."/>
            <person name="Ng C.H."/>
            <person name="Ang C.C."/>
            <person name="Tnah L.H."/>
            <person name="Lee C.T."/>
            <person name="Nishiyama T."/>
            <person name="Sese J."/>
            <person name="O'Brien M.J."/>
            <person name="Copetti D."/>
            <person name="Mohd Noor M.I."/>
            <person name="Ong R.C."/>
            <person name="Putra M."/>
            <person name="Sireger I.Z."/>
            <person name="Indrioko S."/>
            <person name="Kosugi Y."/>
            <person name="Izuno A."/>
            <person name="Isagi Y."/>
            <person name="Lee S.L."/>
            <person name="Shimizu K.K."/>
        </authorList>
    </citation>
    <scope>NUCLEOTIDE SEQUENCE [LARGE SCALE GENOMIC DNA]</scope>
    <source>
        <strain evidence="9">214</strain>
    </source>
</reference>
<feature type="transmembrane region" description="Helical" evidence="8">
    <location>
        <begin position="93"/>
        <end position="117"/>
    </location>
</feature>
<dbReference type="Proteomes" id="UP001054252">
    <property type="component" value="Unassembled WGS sequence"/>
</dbReference>
<accession>A0AAV5KX30</accession>
<evidence type="ECO:0000256" key="7">
    <source>
        <dbReference type="ARBA" id="ARBA00023180"/>
    </source>
</evidence>
<dbReference type="SUPFAM" id="SSF52058">
    <property type="entry name" value="L domain-like"/>
    <property type="match status" value="1"/>
</dbReference>
<dbReference type="GO" id="GO:0016020">
    <property type="term" value="C:membrane"/>
    <property type="evidence" value="ECO:0007669"/>
    <property type="project" value="UniProtKB-SubCell"/>
</dbReference>
<evidence type="ECO:0000256" key="8">
    <source>
        <dbReference type="SAM" id="Phobius"/>
    </source>
</evidence>
<keyword evidence="2 8" id="KW-0812">Transmembrane</keyword>
<organism evidence="9 10">
    <name type="scientific">Rubroshorea leprosula</name>
    <dbReference type="NCBI Taxonomy" id="152421"/>
    <lineage>
        <taxon>Eukaryota</taxon>
        <taxon>Viridiplantae</taxon>
        <taxon>Streptophyta</taxon>
        <taxon>Embryophyta</taxon>
        <taxon>Tracheophyta</taxon>
        <taxon>Spermatophyta</taxon>
        <taxon>Magnoliopsida</taxon>
        <taxon>eudicotyledons</taxon>
        <taxon>Gunneridae</taxon>
        <taxon>Pentapetalae</taxon>
        <taxon>rosids</taxon>
        <taxon>malvids</taxon>
        <taxon>Malvales</taxon>
        <taxon>Dipterocarpaceae</taxon>
        <taxon>Rubroshorea</taxon>
    </lineage>
</organism>
<proteinExistence type="predicted"/>
<keyword evidence="7" id="KW-0325">Glycoprotein</keyword>
<dbReference type="InterPro" id="IPR046956">
    <property type="entry name" value="RLP23-like"/>
</dbReference>
<dbReference type="Gene3D" id="3.80.10.10">
    <property type="entry name" value="Ribonuclease Inhibitor"/>
    <property type="match status" value="1"/>
</dbReference>
<evidence type="ECO:0000256" key="4">
    <source>
        <dbReference type="ARBA" id="ARBA00022989"/>
    </source>
</evidence>
<dbReference type="Pfam" id="PF00560">
    <property type="entry name" value="LRR_1"/>
    <property type="match status" value="2"/>
</dbReference>
<evidence type="ECO:0000313" key="10">
    <source>
        <dbReference type="Proteomes" id="UP001054252"/>
    </source>
</evidence>
<keyword evidence="5 8" id="KW-0472">Membrane</keyword>
<dbReference type="InterPro" id="IPR001611">
    <property type="entry name" value="Leu-rich_rpt"/>
</dbReference>
<evidence type="ECO:0000256" key="2">
    <source>
        <dbReference type="ARBA" id="ARBA00022692"/>
    </source>
</evidence>
<keyword evidence="10" id="KW-1185">Reference proteome</keyword>
<evidence type="ECO:0000256" key="6">
    <source>
        <dbReference type="ARBA" id="ARBA00023170"/>
    </source>
</evidence>
<dbReference type="PANTHER" id="PTHR48063">
    <property type="entry name" value="LRR RECEPTOR-LIKE KINASE"/>
    <property type="match status" value="1"/>
</dbReference>
<keyword evidence="4 8" id="KW-1133">Transmembrane helix</keyword>
<protein>
    <submittedName>
        <fullName evidence="9">Uncharacterized protein</fullName>
    </submittedName>
</protein>
<sequence length="144" mass="16253">MRMLESIDFSENKLFGSIPESMSTLTFLSFLNLSNNRLIGRIPSSTQLQSFNASIYAGNKLCGLPLPNKCGVDGNPVPSIQNRGGKEWNGVEISWLLVSIAVGFIMGFWSVLGPLVISRQWRCVYYQFLEEMWLKISNSVNRHF</sequence>
<dbReference type="EMBL" id="BPVZ01000082">
    <property type="protein sequence ID" value="GKV29232.1"/>
    <property type="molecule type" value="Genomic_DNA"/>
</dbReference>
<gene>
    <name evidence="9" type="ORF">SLEP1_g38173</name>
</gene>
<comment type="subcellular location">
    <subcellularLocation>
        <location evidence="1">Membrane</location>
        <topology evidence="1">Single-pass type I membrane protein</topology>
    </subcellularLocation>
</comment>
<dbReference type="InterPro" id="IPR032675">
    <property type="entry name" value="LRR_dom_sf"/>
</dbReference>
<name>A0AAV5KX30_9ROSI</name>
<keyword evidence="3" id="KW-0732">Signal</keyword>
<dbReference type="PANTHER" id="PTHR48063:SF98">
    <property type="entry name" value="LRR RECEPTOR-LIKE SERINE_THREONINE-PROTEIN KINASE FLS2"/>
    <property type="match status" value="1"/>
</dbReference>
<evidence type="ECO:0000256" key="1">
    <source>
        <dbReference type="ARBA" id="ARBA00004479"/>
    </source>
</evidence>
<dbReference type="AlphaFoldDB" id="A0AAV5KX30"/>
<evidence type="ECO:0000256" key="3">
    <source>
        <dbReference type="ARBA" id="ARBA00022729"/>
    </source>
</evidence>
<evidence type="ECO:0000313" key="9">
    <source>
        <dbReference type="EMBL" id="GKV29232.1"/>
    </source>
</evidence>
<evidence type="ECO:0000256" key="5">
    <source>
        <dbReference type="ARBA" id="ARBA00023136"/>
    </source>
</evidence>
<keyword evidence="6" id="KW-0675">Receptor</keyword>